<feature type="region of interest" description="Disordered" evidence="1">
    <location>
        <begin position="1"/>
        <end position="24"/>
    </location>
</feature>
<dbReference type="EMBL" id="JBGBDC010000010">
    <property type="protein sequence ID" value="MEY2253386.1"/>
    <property type="molecule type" value="Genomic_DNA"/>
</dbReference>
<protein>
    <submittedName>
        <fullName evidence="2">Uncharacterized protein</fullName>
    </submittedName>
</protein>
<evidence type="ECO:0000256" key="1">
    <source>
        <dbReference type="SAM" id="MobiDB-lite"/>
    </source>
</evidence>
<comment type="caution">
    <text evidence="2">The sequence shown here is derived from an EMBL/GenBank/DDBJ whole genome shotgun (WGS) entry which is preliminary data.</text>
</comment>
<accession>A0ABV4B767</accession>
<proteinExistence type="predicted"/>
<dbReference type="RefSeq" id="WP_369460973.1">
    <property type="nucleotide sequence ID" value="NZ_JBGBDC010000010.1"/>
</dbReference>
<name>A0ABV4B767_9BURK</name>
<gene>
    <name evidence="2" type="ORF">AB7A72_20380</name>
</gene>
<evidence type="ECO:0000313" key="3">
    <source>
        <dbReference type="Proteomes" id="UP001562178"/>
    </source>
</evidence>
<evidence type="ECO:0000313" key="2">
    <source>
        <dbReference type="EMBL" id="MEY2253386.1"/>
    </source>
</evidence>
<dbReference type="Proteomes" id="UP001562178">
    <property type="component" value="Unassembled WGS sequence"/>
</dbReference>
<reference evidence="2 3" key="1">
    <citation type="journal article" date="2016" name="Int. J. Syst. Evol. Microbiol.">
        <title>Description of Comamonas sediminis sp. nov., isolated from lagoon sediments.</title>
        <authorList>
            <person name="Subhash Y."/>
            <person name="Bang J.J."/>
            <person name="You T.H."/>
            <person name="Lee S.S."/>
        </authorList>
    </citation>
    <scope>NUCLEOTIDE SEQUENCE [LARGE SCALE GENOMIC DNA]</scope>
    <source>
        <strain evidence="2 3">JCM 31169</strain>
    </source>
</reference>
<keyword evidence="3" id="KW-1185">Reference proteome</keyword>
<sequence>MAENNSSAHLKTAEGDAPPSNLPSWEECQLRVSNSEFIAKRIAEGGYGAEHDSKLATELHRFIHEYDDADSYRSAWFRHRLEKLLHEVTAQAVAAQAAPAAVAVALAQLEGACEKRAALTTTEVYNSLAELPGMSIALLELDVARGQARAALAATPTLPATEDSSAGDLAEVHPDDAAVDALAAKMKAKLAKQRAKGYGGWDTPECSQPRLSAMLRDHVAKGDPVDVANFCAFLAARGEGIEAGVQTEPVTDEQIKAVFLANGFTIKEGLTDLKSYVYKAARALLQLSTTDQLAALIEGMSVSVDVSTGDHDAGHRYFGTVTEVMEDAGDKHGVTLLVQDAKPNFEAGPTESVLINGIAYTLPEPAAHELLRLHIELLQGKKAQGELLAFDATFTNRVIEALQENEDPVSVDAAEEMAKLRDLLLAAPQAQPADALLLHALELAYDHIEMDSLRLSHCKDAAVIDAAMAAAQEGGNAAKEA</sequence>
<organism evidence="2 3">
    <name type="scientific">Comamonas sediminis</name>
    <dbReference type="NCBI Taxonomy" id="1783360"/>
    <lineage>
        <taxon>Bacteria</taxon>
        <taxon>Pseudomonadati</taxon>
        <taxon>Pseudomonadota</taxon>
        <taxon>Betaproteobacteria</taxon>
        <taxon>Burkholderiales</taxon>
        <taxon>Comamonadaceae</taxon>
        <taxon>Comamonas</taxon>
    </lineage>
</organism>